<dbReference type="Pfam" id="PF09243">
    <property type="entry name" value="Rsm22"/>
    <property type="match status" value="2"/>
</dbReference>
<dbReference type="PANTHER" id="PTHR13184">
    <property type="entry name" value="37S RIBOSOMAL PROTEIN S22"/>
    <property type="match status" value="1"/>
</dbReference>
<evidence type="ECO:0000313" key="9">
    <source>
        <dbReference type="EMBL" id="RDB29432.1"/>
    </source>
</evidence>
<dbReference type="GO" id="GO:0046872">
    <property type="term" value="F:metal ion binding"/>
    <property type="evidence" value="ECO:0007669"/>
    <property type="project" value="UniProtKB-KW"/>
</dbReference>
<keyword evidence="4" id="KW-0408">Iron</keyword>
<evidence type="ECO:0000256" key="3">
    <source>
        <dbReference type="ARBA" id="ARBA00022946"/>
    </source>
</evidence>
<organism evidence="9 10">
    <name type="scientific">Hypsizygus marmoreus</name>
    <name type="common">White beech mushroom</name>
    <name type="synonym">Agaricus marmoreus</name>
    <dbReference type="NCBI Taxonomy" id="39966"/>
    <lineage>
        <taxon>Eukaryota</taxon>
        <taxon>Fungi</taxon>
        <taxon>Dikarya</taxon>
        <taxon>Basidiomycota</taxon>
        <taxon>Agaricomycotina</taxon>
        <taxon>Agaricomycetes</taxon>
        <taxon>Agaricomycetidae</taxon>
        <taxon>Agaricales</taxon>
        <taxon>Tricholomatineae</taxon>
        <taxon>Lyophyllaceae</taxon>
        <taxon>Hypsizygus</taxon>
    </lineage>
</organism>
<evidence type="ECO:0000256" key="2">
    <source>
        <dbReference type="ARBA" id="ARBA00022723"/>
    </source>
</evidence>
<evidence type="ECO:0000256" key="5">
    <source>
        <dbReference type="ARBA" id="ARBA00023014"/>
    </source>
</evidence>
<dbReference type="GO" id="GO:0006412">
    <property type="term" value="P:translation"/>
    <property type="evidence" value="ECO:0007669"/>
    <property type="project" value="InterPro"/>
</dbReference>
<feature type="region of interest" description="Disordered" evidence="8">
    <location>
        <begin position="556"/>
        <end position="635"/>
    </location>
</feature>
<dbReference type="InterPro" id="IPR052571">
    <property type="entry name" value="Mt_RNA_Methyltransferase"/>
</dbReference>
<keyword evidence="10" id="KW-1185">Reference proteome</keyword>
<dbReference type="GO" id="GO:0005763">
    <property type="term" value="C:mitochondrial small ribosomal subunit"/>
    <property type="evidence" value="ECO:0007669"/>
    <property type="project" value="TreeGrafter"/>
</dbReference>
<evidence type="ECO:0000256" key="8">
    <source>
        <dbReference type="SAM" id="MobiDB-lite"/>
    </source>
</evidence>
<feature type="compositionally biased region" description="Basic residues" evidence="8">
    <location>
        <begin position="616"/>
        <end position="625"/>
    </location>
</feature>
<dbReference type="STRING" id="39966.A0A369K785"/>
<comment type="function">
    <text evidence="7">Mitochondrial ribosome (mitoribosome) assembly factor. Binds at the interface of the head and body domains of the mitochondrial small ribosomal subunit (mt-SSU), occluding the mRNA channel and preventing compaction of the head domain towards the body. Probable inactive methyltransferase: retains the characteristic folding and ability to bind S-adenosyl-L-methionine, but it probably lost its methyltransferase activity.</text>
</comment>
<dbReference type="GO" id="GO:0008168">
    <property type="term" value="F:methyltransferase activity"/>
    <property type="evidence" value="ECO:0007669"/>
    <property type="project" value="InterPro"/>
</dbReference>
<comment type="caution">
    <text evidence="9">The sequence shown here is derived from an EMBL/GenBank/DDBJ whole genome shotgun (WGS) entry which is preliminary data.</text>
</comment>
<proteinExistence type="predicted"/>
<accession>A0A369K785</accession>
<protein>
    <submittedName>
        <fullName evidence="9">Rsm22-cox11 tandem protein 2, mitochondrial</fullName>
    </submittedName>
</protein>
<evidence type="ECO:0000256" key="6">
    <source>
        <dbReference type="ARBA" id="ARBA00023128"/>
    </source>
</evidence>
<gene>
    <name evidence="9" type="ORF">Hypma_015991</name>
</gene>
<dbReference type="Proteomes" id="UP000076154">
    <property type="component" value="Unassembled WGS sequence"/>
</dbReference>
<dbReference type="GO" id="GO:0003735">
    <property type="term" value="F:structural constituent of ribosome"/>
    <property type="evidence" value="ECO:0007669"/>
    <property type="project" value="TreeGrafter"/>
</dbReference>
<comment type="subcellular location">
    <subcellularLocation>
        <location evidence="1">Mitochondrion</location>
    </subcellularLocation>
</comment>
<dbReference type="PANTHER" id="PTHR13184:SF5">
    <property type="entry name" value="METHYLTRANSFERASE-LIKE PROTEIN 17, MITOCHONDRIAL"/>
    <property type="match status" value="1"/>
</dbReference>
<keyword evidence="6" id="KW-0496">Mitochondrion</keyword>
<evidence type="ECO:0000256" key="4">
    <source>
        <dbReference type="ARBA" id="ARBA00023004"/>
    </source>
</evidence>
<dbReference type="InParanoid" id="A0A369K785"/>
<evidence type="ECO:0000313" key="10">
    <source>
        <dbReference type="Proteomes" id="UP000076154"/>
    </source>
</evidence>
<name>A0A369K785_HYPMA</name>
<feature type="compositionally biased region" description="Basic and acidic residues" evidence="8">
    <location>
        <begin position="626"/>
        <end position="635"/>
    </location>
</feature>
<keyword evidence="5" id="KW-0411">Iron-sulfur</keyword>
<keyword evidence="2" id="KW-0479">Metal-binding</keyword>
<dbReference type="InterPro" id="IPR015324">
    <property type="entry name" value="Ribosomal_Rsm22-like"/>
</dbReference>
<evidence type="ECO:0000256" key="1">
    <source>
        <dbReference type="ARBA" id="ARBA00004173"/>
    </source>
</evidence>
<dbReference type="AlphaFoldDB" id="A0A369K785"/>
<reference evidence="9" key="1">
    <citation type="submission" date="2018-04" db="EMBL/GenBank/DDBJ databases">
        <title>Whole genome sequencing of Hypsizygus marmoreus.</title>
        <authorList>
            <person name="Choi I.-G."/>
            <person name="Min B."/>
            <person name="Kim J.-G."/>
            <person name="Kim S."/>
            <person name="Oh Y.-L."/>
            <person name="Kong W.-S."/>
            <person name="Park H."/>
            <person name="Jeong J."/>
            <person name="Song E.-S."/>
        </authorList>
    </citation>
    <scope>NUCLEOTIDE SEQUENCE [LARGE SCALE GENOMIC DNA]</scope>
    <source>
        <strain evidence="9">51987-8</strain>
    </source>
</reference>
<dbReference type="GO" id="GO:0051536">
    <property type="term" value="F:iron-sulfur cluster binding"/>
    <property type="evidence" value="ECO:0007669"/>
    <property type="project" value="UniProtKB-KW"/>
</dbReference>
<dbReference type="EMBL" id="LUEZ02000010">
    <property type="protein sequence ID" value="RDB29432.1"/>
    <property type="molecule type" value="Genomic_DNA"/>
</dbReference>
<dbReference type="OrthoDB" id="421327at2759"/>
<sequence>MFLARRCGLRASLRCNRVDSRTLVNQPNPPLNLDPSLQALLQDVDISLAQGKGRMGKHMKELEVLAMEEQFEVTNALSTEEEDSEYSMERKSPAAHYGSQQIGAVILPNQLQNTISVMISESDKVQLHSDAKRLFFDEEGDKGAGNEWDASYSSHTYRSRKQASRHGERDGTAFASVALPAHYSAISSVFDHLKRRLEPTWKVERIIDWGAGTGSGLWAALHAFQNRSLPENETRVQDSQIANSTIATYLGIDKRDGLVAIGKRLFRDLELGNLSISWQKSFKEEDQIRRTEGLDTVALSAFMLTSLPTPLARKTMVKEMWESGANLIVLIDHNTTAGFEAIAEAREYLLNVGRKESHDPEAVEWPIRGSHVVAPCPHDHVCPLHHPGSTRLVCGFAQRIQRPSFVRKTKHSGVGHEDIEYSYVVIRRGPRPSTAITNFGRVGEVGRRALDKEAQLQVPVKELKLHSEHEDALGTAVEETLAAETPINELEGDPKSHAELQEALRQEAFSWPRLVFPPLKKSGHVILDSCTAEGKIMRLTIPRSQGKQEYYDARKSSWGDLFPHPPKNPPQERYQPLRAKREGGTTATKGSDIGKRGDSDKKKDRPSYETLSKGLREKRKKSRRDRVRDLELERN</sequence>
<feature type="compositionally biased region" description="Basic and acidic residues" evidence="8">
    <location>
        <begin position="592"/>
        <end position="607"/>
    </location>
</feature>
<evidence type="ECO:0000256" key="7">
    <source>
        <dbReference type="ARBA" id="ARBA00045681"/>
    </source>
</evidence>
<keyword evidence="3" id="KW-0809">Transit peptide</keyword>